<comment type="function">
    <text evidence="10">Pyridoxal kinase involved in the salvage pathway of pyridoxal 5'-phosphate (PLP). Catalyzes the phosphorylation of pyridoxal to PLP.</text>
</comment>
<feature type="domain" description="Pyridoxamine kinase/Phosphomethylpyrimidine kinase" evidence="11">
    <location>
        <begin position="107"/>
        <end position="250"/>
    </location>
</feature>
<evidence type="ECO:0000256" key="9">
    <source>
        <dbReference type="ARBA" id="ARBA00061702"/>
    </source>
</evidence>
<evidence type="ECO:0000256" key="6">
    <source>
        <dbReference type="ARBA" id="ARBA00022840"/>
    </source>
</evidence>
<feature type="binding site" evidence="10">
    <location>
        <begin position="44"/>
        <end position="45"/>
    </location>
    <ligand>
        <name>substrate</name>
    </ligand>
</feature>
<feature type="binding site" evidence="10">
    <location>
        <position position="116"/>
    </location>
    <ligand>
        <name>ATP</name>
        <dbReference type="ChEBI" id="CHEBI:30616"/>
    </ligand>
</feature>
<dbReference type="CDD" id="cd01173">
    <property type="entry name" value="pyridoxal_pyridoxamine_kinase"/>
    <property type="match status" value="1"/>
</dbReference>
<feature type="binding site" evidence="10">
    <location>
        <position position="228"/>
    </location>
    <ligand>
        <name>substrate</name>
    </ligand>
</feature>
<dbReference type="GO" id="GO:0005524">
    <property type="term" value="F:ATP binding"/>
    <property type="evidence" value="ECO:0007669"/>
    <property type="project" value="UniProtKB-UniRule"/>
</dbReference>
<dbReference type="SUPFAM" id="SSF53613">
    <property type="entry name" value="Ribokinase-like"/>
    <property type="match status" value="1"/>
</dbReference>
<accession>A0A8S0FUT5</accession>
<comment type="cofactor">
    <cofactor evidence="10">
        <name>Mg(2+)</name>
        <dbReference type="ChEBI" id="CHEBI:18420"/>
    </cofactor>
</comment>
<name>A0A8S0FUT5_ECOLX</name>
<evidence type="ECO:0000313" key="13">
    <source>
        <dbReference type="Proteomes" id="UP000467488"/>
    </source>
</evidence>
<evidence type="ECO:0000256" key="10">
    <source>
        <dbReference type="HAMAP-Rule" id="MF_01639"/>
    </source>
</evidence>
<evidence type="ECO:0000256" key="1">
    <source>
        <dbReference type="ARBA" id="ARBA00005210"/>
    </source>
</evidence>
<feature type="binding site" evidence="10">
    <location>
        <begin position="213"/>
        <end position="216"/>
    </location>
    <ligand>
        <name>ATP</name>
        <dbReference type="ChEBI" id="CHEBI:30616"/>
    </ligand>
</feature>
<keyword evidence="6 10" id="KW-0067">ATP-binding</keyword>
<dbReference type="InterPro" id="IPR004625">
    <property type="entry name" value="PyrdxlKinase"/>
</dbReference>
<keyword evidence="4 10" id="KW-0547">Nucleotide-binding</keyword>
<organism evidence="12 13">
    <name type="scientific">Escherichia coli</name>
    <dbReference type="NCBI Taxonomy" id="562"/>
    <lineage>
        <taxon>Bacteria</taxon>
        <taxon>Pseudomonadati</taxon>
        <taxon>Pseudomonadota</taxon>
        <taxon>Gammaproteobacteria</taxon>
        <taxon>Enterobacterales</taxon>
        <taxon>Enterobacteriaceae</taxon>
        <taxon>Escherichia</taxon>
    </lineage>
</organism>
<dbReference type="GO" id="GO:0005829">
    <property type="term" value="C:cytosol"/>
    <property type="evidence" value="ECO:0007669"/>
    <property type="project" value="TreeGrafter"/>
</dbReference>
<evidence type="ECO:0000313" key="12">
    <source>
        <dbReference type="EMBL" id="BBU83678.1"/>
    </source>
</evidence>
<dbReference type="Pfam" id="PF08543">
    <property type="entry name" value="Phos_pyr_kin"/>
    <property type="match status" value="1"/>
</dbReference>
<gene>
    <name evidence="10 12" type="primary">pdxY</name>
    <name evidence="12" type="ORF">EIMP300_50780</name>
</gene>
<evidence type="ECO:0000259" key="11">
    <source>
        <dbReference type="Pfam" id="PF08543"/>
    </source>
</evidence>
<feature type="binding site" evidence="10">
    <location>
        <position position="9"/>
    </location>
    <ligand>
        <name>substrate</name>
    </ligand>
</feature>
<protein>
    <recommendedName>
        <fullName evidence="10">Pyridoxal kinase PdxY</fullName>
        <shortName evidence="10">PL kinase</shortName>
        <ecNumber evidence="10">2.7.1.35</ecNumber>
    </recommendedName>
</protein>
<evidence type="ECO:0000256" key="8">
    <source>
        <dbReference type="ARBA" id="ARBA00049293"/>
    </source>
</evidence>
<dbReference type="PANTHER" id="PTHR10534">
    <property type="entry name" value="PYRIDOXAL KINASE"/>
    <property type="match status" value="1"/>
</dbReference>
<dbReference type="HAMAP" id="MF_01639">
    <property type="entry name" value="PdxY"/>
    <property type="match status" value="1"/>
</dbReference>
<dbReference type="Gene3D" id="3.40.1190.20">
    <property type="match status" value="1"/>
</dbReference>
<dbReference type="NCBIfam" id="NF004398">
    <property type="entry name" value="PRK05756.1"/>
    <property type="match status" value="1"/>
</dbReference>
<dbReference type="FunFam" id="3.40.1190.20:FF:000008">
    <property type="entry name" value="Pyridoxal kinase PdxY"/>
    <property type="match status" value="1"/>
</dbReference>
<comment type="subunit">
    <text evidence="2 10">Homodimer.</text>
</comment>
<evidence type="ECO:0000256" key="3">
    <source>
        <dbReference type="ARBA" id="ARBA00022679"/>
    </source>
</evidence>
<keyword evidence="5 10" id="KW-0418">Kinase</keyword>
<dbReference type="InterPro" id="IPR013749">
    <property type="entry name" value="PM/HMP-P_kinase-1"/>
</dbReference>
<proteinExistence type="inferred from homology"/>
<dbReference type="NCBIfam" id="TIGR00687">
    <property type="entry name" value="pyridox_kin"/>
    <property type="match status" value="1"/>
</dbReference>
<evidence type="ECO:0000256" key="5">
    <source>
        <dbReference type="ARBA" id="ARBA00022777"/>
    </source>
</evidence>
<dbReference type="EMBL" id="AP022360">
    <property type="protein sequence ID" value="BBU83678.1"/>
    <property type="molecule type" value="Genomic_DNA"/>
</dbReference>
<dbReference type="GO" id="GO:0008478">
    <property type="term" value="F:pyridoxal kinase activity"/>
    <property type="evidence" value="ECO:0007669"/>
    <property type="project" value="UniProtKB-UniRule"/>
</dbReference>
<comment type="similarity">
    <text evidence="9 10">Belongs to the pyridoxine kinase family. PdxY subfamily.</text>
</comment>
<dbReference type="AlphaFoldDB" id="A0A8S0FUT5"/>
<dbReference type="InterPro" id="IPR029056">
    <property type="entry name" value="Ribokinase-like"/>
</dbReference>
<sequence length="299" mass="32552">MKNILAIQSHVVYGHAGNSAAEFPMRRLGANVWPLNTVQFSNHTQYGKWTGCVMPPSHLTEIVQGIAAIDKLHTCDAVLSGYLGSAEQGEHILTCTGYGIVRQVKAANPQAKYFCDPVMGHPEKGCIVAPGVAEFHVRHGLPASDIIAPNLVELEILCEHPVNNVEEAVLAARELIAQGPQIVLVKHLARAGYSRDRFEMLLVTADEAWHISRPLVDFGMRQPVGVGDVTSGLLLVKLLQGATLQEALEHVTAARGALKLPSVYEIMVTTKAMQEYELQVVAAQDRIANPEHYFSATKL</sequence>
<comment type="pathway">
    <text evidence="1 10">Cofactor metabolism; pyridoxal 5'-phosphate salvage; pyridoxal 5'-phosphate from pyridoxal: step 1/1.</text>
</comment>
<comment type="catalytic activity">
    <reaction evidence="8 10">
        <text>pyridoxal + ATP = pyridoxal 5'-phosphate + ADP + H(+)</text>
        <dbReference type="Rhea" id="RHEA:10224"/>
        <dbReference type="ChEBI" id="CHEBI:15378"/>
        <dbReference type="ChEBI" id="CHEBI:17310"/>
        <dbReference type="ChEBI" id="CHEBI:30616"/>
        <dbReference type="ChEBI" id="CHEBI:456216"/>
        <dbReference type="ChEBI" id="CHEBI:597326"/>
        <dbReference type="EC" id="2.7.1.35"/>
    </reaction>
</comment>
<evidence type="ECO:0000256" key="2">
    <source>
        <dbReference type="ARBA" id="ARBA00011738"/>
    </source>
</evidence>
<feature type="binding site" evidence="10">
    <location>
        <position position="153"/>
    </location>
    <ligand>
        <name>ATP</name>
        <dbReference type="ChEBI" id="CHEBI:30616"/>
    </ligand>
</feature>
<evidence type="ECO:0000256" key="4">
    <source>
        <dbReference type="ARBA" id="ARBA00022741"/>
    </source>
</evidence>
<keyword evidence="3 10" id="KW-0808">Transferase</keyword>
<dbReference type="PANTHER" id="PTHR10534:SF2">
    <property type="entry name" value="PYRIDOXAL KINASE"/>
    <property type="match status" value="1"/>
</dbReference>
<evidence type="ECO:0000256" key="7">
    <source>
        <dbReference type="ARBA" id="ARBA00022842"/>
    </source>
</evidence>
<dbReference type="Proteomes" id="UP000467488">
    <property type="component" value="Chromosome"/>
</dbReference>
<dbReference type="InterPro" id="IPR023685">
    <property type="entry name" value="Pyridoxal_kinase_PdxY"/>
</dbReference>
<reference evidence="12 13" key="1">
    <citation type="submission" date="2020-01" db="EMBL/GenBank/DDBJ databases">
        <title>Dynamics of blaIMP-6 dissemination in carbapenem resistant Enterobacteriacea isolated from regional surveillance in Osaka, Japan.</title>
        <authorList>
            <person name="Abe R."/>
            <person name="Akeda Y."/>
            <person name="Sugawara Y."/>
            <person name="Yamamoto N."/>
            <person name="Tomono K."/>
            <person name="Takeuchi D."/>
            <person name="Kawahara R."/>
            <person name="Hamada S."/>
        </authorList>
    </citation>
    <scope>NUCLEOTIDE SEQUENCE [LARGE SCALE GENOMIC DNA]</scope>
    <source>
        <strain evidence="12 13">E300</strain>
    </source>
</reference>
<feature type="binding site" evidence="10">
    <location>
        <position position="148"/>
    </location>
    <ligand>
        <name>ATP</name>
        <dbReference type="ChEBI" id="CHEBI:30616"/>
    </ligand>
</feature>
<dbReference type="GO" id="GO:0000287">
    <property type="term" value="F:magnesium ion binding"/>
    <property type="evidence" value="ECO:0007669"/>
    <property type="project" value="UniProtKB-UniRule"/>
</dbReference>
<keyword evidence="7 10" id="KW-0460">Magnesium</keyword>
<feature type="binding site" evidence="10">
    <location>
        <position position="186"/>
    </location>
    <ligand>
        <name>ATP</name>
        <dbReference type="ChEBI" id="CHEBI:30616"/>
    </ligand>
</feature>
<dbReference type="EC" id="2.7.1.35" evidence="10"/>
<dbReference type="GO" id="GO:0009443">
    <property type="term" value="P:pyridoxal 5'-phosphate salvage"/>
    <property type="evidence" value="ECO:0007669"/>
    <property type="project" value="UniProtKB-UniRule"/>
</dbReference>